<sequence length="277" mass="32058">MSENSSEFTDATRNSGSSRPSSDISGTNVPLVLISAYEEQLKRNKLGKPLPKLPSARFCYTNWHELPHTDLHGNQLHAPRVREAPEEKEMTFYSAKDASDRPLHHSRQGKERMDYRDKTENWEQAEVCNLSFQELSDAYQRENFKRILKRLLRVQDLILVEDKLTELSSFSFPLCTHLNLNRNYISSFKDLPKIPRIQYLTISDNNIVNLNGLDNLRKTELRELNLKRNPVAFTENYRPRVFKILPQLKVLDDIPKLPSDEVFDEEGPQSEGGCLIS</sequence>
<evidence type="ECO:0000256" key="2">
    <source>
        <dbReference type="ARBA" id="ARBA00022737"/>
    </source>
</evidence>
<dbReference type="STRING" id="7574.A0A1S3IJ31"/>
<dbReference type="PANTHER" id="PTHR18849">
    <property type="entry name" value="LEUCINE RICH REPEAT PROTEIN"/>
    <property type="match status" value="1"/>
</dbReference>
<keyword evidence="1" id="KW-0433">Leucine-rich repeat</keyword>
<gene>
    <name evidence="6" type="primary">LOC106164504</name>
</gene>
<evidence type="ECO:0000313" key="5">
    <source>
        <dbReference type="Proteomes" id="UP000085678"/>
    </source>
</evidence>
<feature type="domain" description="U2A'/phosphoprotein 32 family A C-terminal" evidence="4">
    <location>
        <begin position="234"/>
        <end position="252"/>
    </location>
</feature>
<name>A0A1S3IJ31_LINAN</name>
<evidence type="ECO:0000256" key="3">
    <source>
        <dbReference type="SAM" id="MobiDB-lite"/>
    </source>
</evidence>
<feature type="region of interest" description="Disordered" evidence="3">
    <location>
        <begin position="1"/>
        <end position="26"/>
    </location>
</feature>
<dbReference type="OrthoDB" id="1517790at2759"/>
<proteinExistence type="predicted"/>
<feature type="compositionally biased region" description="Basic and acidic residues" evidence="3">
    <location>
        <begin position="97"/>
        <end position="116"/>
    </location>
</feature>
<dbReference type="Proteomes" id="UP000085678">
    <property type="component" value="Unplaced"/>
</dbReference>
<evidence type="ECO:0000256" key="1">
    <source>
        <dbReference type="ARBA" id="ARBA00022614"/>
    </source>
</evidence>
<dbReference type="OMA" id="YLTWHKV"/>
<dbReference type="SUPFAM" id="SSF52058">
    <property type="entry name" value="L domain-like"/>
    <property type="match status" value="1"/>
</dbReference>
<feature type="region of interest" description="Disordered" evidence="3">
    <location>
        <begin position="96"/>
        <end position="116"/>
    </location>
</feature>
<dbReference type="InterPro" id="IPR001611">
    <property type="entry name" value="Leu-rich_rpt"/>
</dbReference>
<dbReference type="SMART" id="SM00446">
    <property type="entry name" value="LRRcap"/>
    <property type="match status" value="1"/>
</dbReference>
<protein>
    <submittedName>
        <fullName evidence="6">Uncharacterized protein LOC106164504</fullName>
    </submittedName>
</protein>
<dbReference type="InterPro" id="IPR032675">
    <property type="entry name" value="LRR_dom_sf"/>
</dbReference>
<keyword evidence="5" id="KW-1185">Reference proteome</keyword>
<dbReference type="RefSeq" id="XP_013397896.1">
    <property type="nucleotide sequence ID" value="XM_013542442.1"/>
</dbReference>
<feature type="compositionally biased region" description="Polar residues" evidence="3">
    <location>
        <begin position="1"/>
        <end position="14"/>
    </location>
</feature>
<reference evidence="6" key="1">
    <citation type="submission" date="2025-08" db="UniProtKB">
        <authorList>
            <consortium name="RefSeq"/>
        </authorList>
    </citation>
    <scope>IDENTIFICATION</scope>
    <source>
        <tissue evidence="6">Gonads</tissue>
    </source>
</reference>
<keyword evidence="2" id="KW-0677">Repeat</keyword>
<feature type="compositionally biased region" description="Low complexity" evidence="3">
    <location>
        <begin position="15"/>
        <end position="25"/>
    </location>
</feature>
<dbReference type="PANTHER" id="PTHR18849:SF4">
    <property type="entry name" value="GENE 29133-RELATED"/>
    <property type="match status" value="1"/>
</dbReference>
<dbReference type="InParanoid" id="A0A1S3IJ31"/>
<dbReference type="GeneID" id="106164504"/>
<dbReference type="AlphaFoldDB" id="A0A1S3IJ31"/>
<accession>A0A1S3IJ31</accession>
<dbReference type="InterPro" id="IPR003603">
    <property type="entry name" value="U2A'_phosphoprotein32A_C"/>
</dbReference>
<dbReference type="KEGG" id="lak:106164504"/>
<organism evidence="5 6">
    <name type="scientific">Lingula anatina</name>
    <name type="common">Brachiopod</name>
    <name type="synonym">Lingula unguis</name>
    <dbReference type="NCBI Taxonomy" id="7574"/>
    <lineage>
        <taxon>Eukaryota</taxon>
        <taxon>Metazoa</taxon>
        <taxon>Spiralia</taxon>
        <taxon>Lophotrochozoa</taxon>
        <taxon>Brachiopoda</taxon>
        <taxon>Linguliformea</taxon>
        <taxon>Lingulata</taxon>
        <taxon>Lingulida</taxon>
        <taxon>Linguloidea</taxon>
        <taxon>Lingulidae</taxon>
        <taxon>Lingula</taxon>
    </lineage>
</organism>
<evidence type="ECO:0000259" key="4">
    <source>
        <dbReference type="SMART" id="SM00446"/>
    </source>
</evidence>
<dbReference type="Gene3D" id="3.80.10.10">
    <property type="entry name" value="Ribonuclease Inhibitor"/>
    <property type="match status" value="1"/>
</dbReference>
<evidence type="ECO:0000313" key="6">
    <source>
        <dbReference type="RefSeq" id="XP_013397896.1"/>
    </source>
</evidence>
<dbReference type="PROSITE" id="PS51450">
    <property type="entry name" value="LRR"/>
    <property type="match status" value="1"/>
</dbReference>